<dbReference type="EMBL" id="JBIGIC010000003">
    <property type="protein sequence ID" value="MFG6486279.1"/>
    <property type="molecule type" value="Genomic_DNA"/>
</dbReference>
<evidence type="ECO:0008006" key="3">
    <source>
        <dbReference type="Google" id="ProtNLM"/>
    </source>
</evidence>
<dbReference type="RefSeq" id="WP_394407297.1">
    <property type="nucleotide sequence ID" value="NZ_JBIGIC010000003.1"/>
</dbReference>
<reference evidence="1 2" key="1">
    <citation type="submission" date="2024-08" db="EMBL/GenBank/DDBJ databases">
        <authorList>
            <person name="Lu H."/>
        </authorList>
    </citation>
    <scope>NUCLEOTIDE SEQUENCE [LARGE SCALE GENOMIC DNA]</scope>
    <source>
        <strain evidence="1 2">BYS78W</strain>
    </source>
</reference>
<comment type="caution">
    <text evidence="1">The sequence shown here is derived from an EMBL/GenBank/DDBJ whole genome shotgun (WGS) entry which is preliminary data.</text>
</comment>
<organism evidence="1 2">
    <name type="scientific">Pelomonas candidula</name>
    <dbReference type="NCBI Taxonomy" id="3299025"/>
    <lineage>
        <taxon>Bacteria</taxon>
        <taxon>Pseudomonadati</taxon>
        <taxon>Pseudomonadota</taxon>
        <taxon>Betaproteobacteria</taxon>
        <taxon>Burkholderiales</taxon>
        <taxon>Sphaerotilaceae</taxon>
        <taxon>Roseateles</taxon>
    </lineage>
</organism>
<accession>A0ABW7H916</accession>
<keyword evidence="2" id="KW-1185">Reference proteome</keyword>
<gene>
    <name evidence="1" type="ORF">ACG04R_06320</name>
</gene>
<evidence type="ECO:0000313" key="1">
    <source>
        <dbReference type="EMBL" id="MFG6486279.1"/>
    </source>
</evidence>
<name>A0ABW7H916_9BURK</name>
<protein>
    <recommendedName>
        <fullName evidence="3">DUF3168 domain-containing protein</fullName>
    </recommendedName>
</protein>
<sequence>MKFGNLRSLAHNLADSLASGIGLLIGVYDMNVFGEAAAEEPGYIEVDFLAATAAGSPASPSLLQAIERYRQALPTLAAKHGVVLGQIRVLSARFGTDSVYGCHFTVTVITEDGRSATDRYVGSPGKRLYRR</sequence>
<evidence type="ECO:0000313" key="2">
    <source>
        <dbReference type="Proteomes" id="UP001606134"/>
    </source>
</evidence>
<proteinExistence type="predicted"/>
<dbReference type="Proteomes" id="UP001606134">
    <property type="component" value="Unassembled WGS sequence"/>
</dbReference>